<dbReference type="InterPro" id="IPR004360">
    <property type="entry name" value="Glyas_Fos-R_dOase_dom"/>
</dbReference>
<dbReference type="Gene3D" id="3.10.180.10">
    <property type="entry name" value="2,3-Dihydroxybiphenyl 1,2-Dioxygenase, domain 1"/>
    <property type="match status" value="1"/>
</dbReference>
<keyword evidence="3" id="KW-1185">Reference proteome</keyword>
<sequence>MSFAPEHPVVWTELPCTDLEKSVTFYNRVFGYDMSIDNNGPNPMAMLPGADKNSIAGHLYPGNPAEEGNGPTVHLAVPDTLEAAAGRCKEAGGAVLSAPIAIPAGRFVYAVDPDGNSIGLFQAA</sequence>
<dbReference type="PROSITE" id="PS51819">
    <property type="entry name" value="VOC"/>
    <property type="match status" value="1"/>
</dbReference>
<dbReference type="EMBL" id="CP064942">
    <property type="protein sequence ID" value="QPH55556.1"/>
    <property type="molecule type" value="Genomic_DNA"/>
</dbReference>
<dbReference type="SUPFAM" id="SSF54593">
    <property type="entry name" value="Glyoxalase/Bleomycin resistance protein/Dihydroxybiphenyl dioxygenase"/>
    <property type="match status" value="1"/>
</dbReference>
<protein>
    <submittedName>
        <fullName evidence="2">VOC family protein</fullName>
    </submittedName>
</protein>
<evidence type="ECO:0000313" key="3">
    <source>
        <dbReference type="Proteomes" id="UP000594800"/>
    </source>
</evidence>
<dbReference type="RefSeq" id="WP_196104807.1">
    <property type="nucleotide sequence ID" value="NZ_CP064942.1"/>
</dbReference>
<dbReference type="CDD" id="cd07247">
    <property type="entry name" value="SgaA_N_like"/>
    <property type="match status" value="1"/>
</dbReference>
<accession>A0A7S9LUS9</accession>
<feature type="domain" description="VOC" evidence="1">
    <location>
        <begin position="8"/>
        <end position="123"/>
    </location>
</feature>
<dbReference type="AlphaFoldDB" id="A0A7S9LUS9"/>
<gene>
    <name evidence="2" type="ORF">I0K15_07435</name>
</gene>
<dbReference type="InterPro" id="IPR029068">
    <property type="entry name" value="Glyas_Bleomycin-R_OHBP_Dase"/>
</dbReference>
<dbReference type="InterPro" id="IPR037523">
    <property type="entry name" value="VOC_core"/>
</dbReference>
<evidence type="ECO:0000313" key="2">
    <source>
        <dbReference type="EMBL" id="QPH55556.1"/>
    </source>
</evidence>
<dbReference type="Proteomes" id="UP000594800">
    <property type="component" value="Chromosome"/>
</dbReference>
<dbReference type="Pfam" id="PF00903">
    <property type="entry name" value="Glyoxalase"/>
    <property type="match status" value="1"/>
</dbReference>
<dbReference type="InterPro" id="IPR052164">
    <property type="entry name" value="Anthracycline_SecMetBiosynth"/>
</dbReference>
<name>A0A7S9LUS9_9RHOB</name>
<organism evidence="2 3">
    <name type="scientific">Pontivivens ytuae</name>
    <dbReference type="NCBI Taxonomy" id="2789856"/>
    <lineage>
        <taxon>Bacteria</taxon>
        <taxon>Pseudomonadati</taxon>
        <taxon>Pseudomonadota</taxon>
        <taxon>Alphaproteobacteria</taxon>
        <taxon>Rhodobacterales</taxon>
        <taxon>Paracoccaceae</taxon>
        <taxon>Pontivivens</taxon>
    </lineage>
</organism>
<proteinExistence type="predicted"/>
<dbReference type="PANTHER" id="PTHR33993">
    <property type="entry name" value="GLYOXALASE-RELATED"/>
    <property type="match status" value="1"/>
</dbReference>
<evidence type="ECO:0000259" key="1">
    <source>
        <dbReference type="PROSITE" id="PS51819"/>
    </source>
</evidence>
<dbReference type="KEGG" id="poz:I0K15_07435"/>
<reference evidence="2 3" key="1">
    <citation type="submission" date="2020-11" db="EMBL/GenBank/DDBJ databases">
        <title>Description of Pontivivens ytuae sp. nov. isolated from deep sea sediment of Mariana Trench.</title>
        <authorList>
            <person name="Wang Z."/>
            <person name="Sun Q.-L."/>
            <person name="Xu X.-D."/>
            <person name="Tang Y.-Z."/>
            <person name="Zhang J."/>
        </authorList>
    </citation>
    <scope>NUCLEOTIDE SEQUENCE [LARGE SCALE GENOMIC DNA]</scope>
    <source>
        <strain evidence="2 3">MT2928</strain>
    </source>
</reference>